<sequence>MTGLHRDGRDRREPEWTSNRSPEEFQDRLVETVVSTAMASMDRPGAVPERYNQAQARMFHGTALKYFSFFAWRFPSWLLEVASRCPYQDVRRELIEDCVDEEVGDEDAGGRCHVDVLYEEAEACGVPRDEVTSTPPTPIIQTCVLALDDLSRTLSWQGSFAAIAALEIINSKPAVEMRMSLMTAEQQAAAEAAISTSLPERLGIPGEDMLFNALHAYKDQFHGGGELELLVKYGSDTHIQDEMLWAAKTAVETFGLMYTEIQRLAAQAADAVS</sequence>
<dbReference type="InterPro" id="IPR016084">
    <property type="entry name" value="Haem_Oase-like_multi-hlx"/>
</dbReference>
<reference evidence="3 4" key="1">
    <citation type="submission" date="2022-11" db="EMBL/GenBank/DDBJ databases">
        <title>Mycobacterium sp. nov.</title>
        <authorList>
            <person name="Papic B."/>
            <person name="Spicic S."/>
            <person name="Duvnjak S."/>
        </authorList>
    </citation>
    <scope>NUCLEOTIDE SEQUENCE [LARGE SCALE GENOMIC DNA]</scope>
    <source>
        <strain evidence="3 4">CVI_P4</strain>
    </source>
</reference>
<dbReference type="RefSeq" id="WP_265999977.1">
    <property type="nucleotide sequence ID" value="NZ_JAPJDN010000034.1"/>
</dbReference>
<dbReference type="PANTHER" id="PTHR40279:SF3">
    <property type="entry name" value="4-AMINOBENZOATE SYNTHASE"/>
    <property type="match status" value="1"/>
</dbReference>
<dbReference type="Proteomes" id="UP001300745">
    <property type="component" value="Unassembled WGS sequence"/>
</dbReference>
<feature type="region of interest" description="Disordered" evidence="2">
    <location>
        <begin position="1"/>
        <end position="23"/>
    </location>
</feature>
<name>A0ABT3SKW2_9MYCO</name>
<evidence type="ECO:0000313" key="3">
    <source>
        <dbReference type="EMBL" id="MCX2940158.1"/>
    </source>
</evidence>
<evidence type="ECO:0000313" key="4">
    <source>
        <dbReference type="Proteomes" id="UP001300745"/>
    </source>
</evidence>
<dbReference type="SUPFAM" id="SSF48613">
    <property type="entry name" value="Heme oxygenase-like"/>
    <property type="match status" value="1"/>
</dbReference>
<dbReference type="PANTHER" id="PTHR40279">
    <property type="entry name" value="PQQC-LIKE PROTEIN"/>
    <property type="match status" value="1"/>
</dbReference>
<proteinExistence type="predicted"/>
<organism evidence="3 4">
    <name type="scientific">Mycobacterium pinniadriaticum</name>
    <dbReference type="NCBI Taxonomy" id="2994102"/>
    <lineage>
        <taxon>Bacteria</taxon>
        <taxon>Bacillati</taxon>
        <taxon>Actinomycetota</taxon>
        <taxon>Actinomycetes</taxon>
        <taxon>Mycobacteriales</taxon>
        <taxon>Mycobacteriaceae</taxon>
        <taxon>Mycobacterium</taxon>
    </lineage>
</organism>
<dbReference type="InterPro" id="IPR039068">
    <property type="entry name" value="PqqC-like"/>
</dbReference>
<dbReference type="Pfam" id="PF14518">
    <property type="entry name" value="Haem_oxygenas_2"/>
    <property type="match status" value="1"/>
</dbReference>
<protein>
    <submittedName>
        <fullName evidence="3">Iron-containing redox enzyme family protein</fullName>
    </submittedName>
</protein>
<gene>
    <name evidence="3" type="ORF">ORI27_26025</name>
</gene>
<evidence type="ECO:0000256" key="2">
    <source>
        <dbReference type="SAM" id="MobiDB-lite"/>
    </source>
</evidence>
<keyword evidence="1" id="KW-0560">Oxidoreductase</keyword>
<accession>A0ABT3SKW2</accession>
<comment type="caution">
    <text evidence="3">The sequence shown here is derived from an EMBL/GenBank/DDBJ whole genome shotgun (WGS) entry which is preliminary data.</text>
</comment>
<evidence type="ECO:0000256" key="1">
    <source>
        <dbReference type="ARBA" id="ARBA00023002"/>
    </source>
</evidence>
<dbReference type="EMBL" id="JAPJDO010000034">
    <property type="protein sequence ID" value="MCX2940158.1"/>
    <property type="molecule type" value="Genomic_DNA"/>
</dbReference>
<dbReference type="Gene3D" id="1.20.910.10">
    <property type="entry name" value="Heme oxygenase-like"/>
    <property type="match status" value="1"/>
</dbReference>
<keyword evidence="4" id="KW-1185">Reference proteome</keyword>